<dbReference type="OrthoDB" id="1093513at2"/>
<accession>A0A0X3TN91</accession>
<dbReference type="Proteomes" id="UP000053690">
    <property type="component" value="Unassembled WGS sequence"/>
</dbReference>
<dbReference type="EMBL" id="LQBP01000011">
    <property type="protein sequence ID" value="KUJ77232.1"/>
    <property type="molecule type" value="Genomic_DNA"/>
</dbReference>
<keyword evidence="2" id="KW-1185">Reference proteome</keyword>
<dbReference type="InterPro" id="IPR014858">
    <property type="entry name" value="BrxB"/>
</dbReference>
<dbReference type="STRING" id="1685378.AVO44_17760"/>
<comment type="caution">
    <text evidence="1">The sequence shown here is derived from an EMBL/GenBank/DDBJ whole genome shotgun (WGS) entry which is preliminary data.</text>
</comment>
<organism evidence="1 2">
    <name type="scientific">Ruegeria profundi</name>
    <dbReference type="NCBI Taxonomy" id="1685378"/>
    <lineage>
        <taxon>Bacteria</taxon>
        <taxon>Pseudomonadati</taxon>
        <taxon>Pseudomonadota</taxon>
        <taxon>Alphaproteobacteria</taxon>
        <taxon>Rhodobacterales</taxon>
        <taxon>Roseobacteraceae</taxon>
        <taxon>Ruegeria</taxon>
    </lineage>
</organism>
<evidence type="ECO:0000313" key="1">
    <source>
        <dbReference type="EMBL" id="KUJ77232.1"/>
    </source>
</evidence>
<dbReference type="Pfam" id="PF08747">
    <property type="entry name" value="BrxB"/>
    <property type="match status" value="1"/>
</dbReference>
<gene>
    <name evidence="1" type="ORF">AVO44_17760</name>
</gene>
<sequence length="190" mass="21364">MTDLDERLNKILDRITSDDFLSGRKLSGEIPFYAFDYDPKAEPAVRAHIAFVLSQLKKRKPELRIAHINLWELLVGYLKDRGIFDKAVAMQRDKGDDAALKALRAPLDSGKIAKALIETAPPSEHDLILVSGVGAAFPLLRTHNLLNNLHSVMGSTPLVLFYPGRYDGQTLQLFGMLKDNPYYRAFRLVD</sequence>
<dbReference type="AlphaFoldDB" id="A0A0X3TN91"/>
<proteinExistence type="predicted"/>
<dbReference type="RefSeq" id="WP_068340005.1">
    <property type="nucleotide sequence ID" value="NZ_LQBP01000011.1"/>
</dbReference>
<evidence type="ECO:0000313" key="2">
    <source>
        <dbReference type="Proteomes" id="UP000053690"/>
    </source>
</evidence>
<name>A0A0X3TN91_9RHOB</name>
<reference evidence="2" key="1">
    <citation type="submission" date="2015-12" db="EMBL/GenBank/DDBJ databases">
        <authorList>
            <person name="Zhang G."/>
            <person name="Stingl U."/>
        </authorList>
    </citation>
    <scope>NUCLEOTIDE SEQUENCE [LARGE SCALE GENOMIC DNA]</scope>
    <source>
        <strain evidence="2">ZGT108</strain>
    </source>
</reference>
<protein>
    <submittedName>
        <fullName evidence="1">Cytoplasmic protein</fullName>
    </submittedName>
</protein>